<dbReference type="InterPro" id="IPR006379">
    <property type="entry name" value="HAD-SF_hydro_IIB"/>
</dbReference>
<dbReference type="SUPFAM" id="SSF56784">
    <property type="entry name" value="HAD-like"/>
    <property type="match status" value="1"/>
</dbReference>
<evidence type="ECO:0000313" key="1">
    <source>
        <dbReference type="EMBL" id="QED37644.1"/>
    </source>
</evidence>
<dbReference type="AlphaFoldDB" id="A0A5B8YIN5"/>
<dbReference type="GO" id="GO:0005829">
    <property type="term" value="C:cytosol"/>
    <property type="evidence" value="ECO:0007669"/>
    <property type="project" value="TreeGrafter"/>
</dbReference>
<keyword evidence="2" id="KW-1185">Reference proteome</keyword>
<dbReference type="KEGG" id="anp:FK178_07845"/>
<protein>
    <submittedName>
        <fullName evidence="1">HAD family hydrolase</fullName>
    </submittedName>
</protein>
<dbReference type="GO" id="GO:0000287">
    <property type="term" value="F:magnesium ion binding"/>
    <property type="evidence" value="ECO:0007669"/>
    <property type="project" value="TreeGrafter"/>
</dbReference>
<dbReference type="InterPro" id="IPR036412">
    <property type="entry name" value="HAD-like_sf"/>
</dbReference>
<proteinExistence type="predicted"/>
<dbReference type="SFLD" id="SFLDG01140">
    <property type="entry name" value="C2.B:_Phosphomannomutase_and_P"/>
    <property type="match status" value="1"/>
</dbReference>
<dbReference type="GO" id="GO:0016791">
    <property type="term" value="F:phosphatase activity"/>
    <property type="evidence" value="ECO:0007669"/>
    <property type="project" value="UniProtKB-ARBA"/>
</dbReference>
<dbReference type="EMBL" id="CP042476">
    <property type="protein sequence ID" value="QED37644.1"/>
    <property type="molecule type" value="Genomic_DNA"/>
</dbReference>
<dbReference type="SFLD" id="SFLDS00003">
    <property type="entry name" value="Haloacid_Dehalogenase"/>
    <property type="match status" value="1"/>
</dbReference>
<dbReference type="Proteomes" id="UP000321954">
    <property type="component" value="Chromosome"/>
</dbReference>
<keyword evidence="1" id="KW-0378">Hydrolase</keyword>
<dbReference type="PANTHER" id="PTHR10000:SF8">
    <property type="entry name" value="HAD SUPERFAMILY HYDROLASE-LIKE, TYPE 3"/>
    <property type="match status" value="1"/>
</dbReference>
<dbReference type="OrthoDB" id="9814970at2"/>
<sequence length="269" mass="30508">MEYKIVFSDIDGTLLNRDRALSPGTIDAIKKLKNRIPFILISARMPAAMRHLQAELEIEELPIISYNGGLVLVNNKVKSSTEIPLEIVEGLAKWNNSLNTHLSLYNNDEWYVPEMDYWAMREQNNTKVTPVIKPNVKVIEDWKTSEKGAHKIMAMGDISNIEKIISFLENNYPGELHLYRSKDTYLEIAPKSISKYTAVEFLLKEHFKLSPAQAIAFGDNYNDVDMLKKIGYGVAVGNAREEARNVANVVCEHSIEDGVAKILTKIFHE</sequence>
<dbReference type="InterPro" id="IPR000150">
    <property type="entry name" value="Cof"/>
</dbReference>
<accession>A0A5B8YIN5</accession>
<dbReference type="PROSITE" id="PS01228">
    <property type="entry name" value="COF_1"/>
    <property type="match status" value="1"/>
</dbReference>
<dbReference type="Pfam" id="PF08282">
    <property type="entry name" value="Hydrolase_3"/>
    <property type="match status" value="1"/>
</dbReference>
<dbReference type="NCBIfam" id="TIGR00099">
    <property type="entry name" value="Cof-subfamily"/>
    <property type="match status" value="1"/>
</dbReference>
<dbReference type="RefSeq" id="WP_146833180.1">
    <property type="nucleotide sequence ID" value="NZ_CP042476.1"/>
</dbReference>
<dbReference type="Gene3D" id="3.30.1240.10">
    <property type="match status" value="1"/>
</dbReference>
<gene>
    <name evidence="1" type="ORF">FK178_07845</name>
</gene>
<organism evidence="1 2">
    <name type="scientific">Antarcticibacterium arcticum</name>
    <dbReference type="NCBI Taxonomy" id="2585771"/>
    <lineage>
        <taxon>Bacteria</taxon>
        <taxon>Pseudomonadati</taxon>
        <taxon>Bacteroidota</taxon>
        <taxon>Flavobacteriia</taxon>
        <taxon>Flavobacteriales</taxon>
        <taxon>Flavobacteriaceae</taxon>
        <taxon>Antarcticibacterium</taxon>
    </lineage>
</organism>
<name>A0A5B8YIN5_9FLAO</name>
<dbReference type="PANTHER" id="PTHR10000">
    <property type="entry name" value="PHOSPHOSERINE PHOSPHATASE"/>
    <property type="match status" value="1"/>
</dbReference>
<evidence type="ECO:0000313" key="2">
    <source>
        <dbReference type="Proteomes" id="UP000321954"/>
    </source>
</evidence>
<dbReference type="CDD" id="cd07516">
    <property type="entry name" value="HAD_Pase"/>
    <property type="match status" value="1"/>
</dbReference>
<reference evidence="1 2" key="1">
    <citation type="submission" date="2019-08" db="EMBL/GenBank/DDBJ databases">
        <title>Antarcticibacterium arcticum sp. nov., a bacterium isolated from marine sediment of the Canadian Beaufort Sea.</title>
        <authorList>
            <person name="Lee Y.M."/>
            <person name="Baek K."/>
            <person name="Lee D.-H."/>
            <person name="Shin S.C."/>
            <person name="Jin Y.K."/>
            <person name="Park Y."/>
        </authorList>
    </citation>
    <scope>NUCLEOTIDE SEQUENCE [LARGE SCALE GENOMIC DNA]</scope>
    <source>
        <strain evidence="1 2">PAMC 28998</strain>
    </source>
</reference>
<dbReference type="NCBIfam" id="TIGR01484">
    <property type="entry name" value="HAD-SF-IIB"/>
    <property type="match status" value="1"/>
</dbReference>
<dbReference type="Gene3D" id="3.40.50.1000">
    <property type="entry name" value="HAD superfamily/HAD-like"/>
    <property type="match status" value="1"/>
</dbReference>
<dbReference type="InterPro" id="IPR023214">
    <property type="entry name" value="HAD_sf"/>
</dbReference>